<dbReference type="SMART" id="SM00256">
    <property type="entry name" value="FBOX"/>
    <property type="match status" value="1"/>
</dbReference>
<keyword evidence="3" id="KW-1185">Reference proteome</keyword>
<dbReference type="Pfam" id="PF12937">
    <property type="entry name" value="F-box-like"/>
    <property type="match status" value="1"/>
</dbReference>
<dbReference type="PANTHER" id="PTHR31672:SF13">
    <property type="entry name" value="F-BOX PROTEIN CPR30-LIKE"/>
    <property type="match status" value="1"/>
</dbReference>
<gene>
    <name evidence="2" type="ORF">BT93_L1970</name>
</gene>
<evidence type="ECO:0000313" key="2">
    <source>
        <dbReference type="EMBL" id="KAF7848414.1"/>
    </source>
</evidence>
<dbReference type="OrthoDB" id="5319261at2759"/>
<comment type="caution">
    <text evidence="2">The sequence shown here is derived from an EMBL/GenBank/DDBJ whole genome shotgun (WGS) entry which is preliminary data.</text>
</comment>
<dbReference type="SUPFAM" id="SSF50965">
    <property type="entry name" value="Galactose oxidase, central domain"/>
    <property type="match status" value="1"/>
</dbReference>
<dbReference type="InterPro" id="IPR017451">
    <property type="entry name" value="F-box-assoc_interact_dom"/>
</dbReference>
<evidence type="ECO:0000313" key="3">
    <source>
        <dbReference type="Proteomes" id="UP000806378"/>
    </source>
</evidence>
<organism evidence="2 3">
    <name type="scientific">Corymbia citriodora subsp. variegata</name>
    <dbReference type="NCBI Taxonomy" id="360336"/>
    <lineage>
        <taxon>Eukaryota</taxon>
        <taxon>Viridiplantae</taxon>
        <taxon>Streptophyta</taxon>
        <taxon>Embryophyta</taxon>
        <taxon>Tracheophyta</taxon>
        <taxon>Spermatophyta</taxon>
        <taxon>Magnoliopsida</taxon>
        <taxon>eudicotyledons</taxon>
        <taxon>Gunneridae</taxon>
        <taxon>Pentapetalae</taxon>
        <taxon>rosids</taxon>
        <taxon>malvids</taxon>
        <taxon>Myrtales</taxon>
        <taxon>Myrtaceae</taxon>
        <taxon>Myrtoideae</taxon>
        <taxon>Eucalypteae</taxon>
        <taxon>Corymbia</taxon>
    </lineage>
</organism>
<dbReference type="SUPFAM" id="SSF81383">
    <property type="entry name" value="F-box domain"/>
    <property type="match status" value="1"/>
</dbReference>
<dbReference type="InterPro" id="IPR050796">
    <property type="entry name" value="SCF_F-box_component"/>
</dbReference>
<dbReference type="InterPro" id="IPR011043">
    <property type="entry name" value="Gal_Oxase/kelch_b-propeller"/>
</dbReference>
<dbReference type="Gene3D" id="1.20.1280.50">
    <property type="match status" value="1"/>
</dbReference>
<dbReference type="InterPro" id="IPR013187">
    <property type="entry name" value="F-box-assoc_dom_typ3"/>
</dbReference>
<feature type="domain" description="F-box" evidence="1">
    <location>
        <begin position="1"/>
        <end position="43"/>
    </location>
</feature>
<dbReference type="Proteomes" id="UP000806378">
    <property type="component" value="Unassembled WGS sequence"/>
</dbReference>
<evidence type="ECO:0000259" key="1">
    <source>
        <dbReference type="PROSITE" id="PS50181"/>
    </source>
</evidence>
<dbReference type="PROSITE" id="PS50181">
    <property type="entry name" value="FBOX"/>
    <property type="match status" value="1"/>
</dbReference>
<dbReference type="AlphaFoldDB" id="A0A8T0CMG5"/>
<name>A0A8T0CMG5_CORYI</name>
<reference evidence="2" key="1">
    <citation type="submission" date="2020-05" db="EMBL/GenBank/DDBJ databases">
        <title>WGS assembly of Corymbia citriodora subspecies variegata.</title>
        <authorList>
            <person name="Barry K."/>
            <person name="Hundley H."/>
            <person name="Shu S."/>
            <person name="Jenkins J."/>
            <person name="Grimwood J."/>
            <person name="Baten A."/>
        </authorList>
    </citation>
    <scope>NUCLEOTIDE SEQUENCE</scope>
    <source>
        <strain evidence="2">CV2-018</strain>
    </source>
</reference>
<dbReference type="PANTHER" id="PTHR31672">
    <property type="entry name" value="BNACNNG10540D PROTEIN"/>
    <property type="match status" value="1"/>
</dbReference>
<protein>
    <recommendedName>
        <fullName evidence="1">F-box domain-containing protein</fullName>
    </recommendedName>
</protein>
<accession>A0A8T0CMG5</accession>
<dbReference type="InterPro" id="IPR036047">
    <property type="entry name" value="F-box-like_dom_sf"/>
</dbReference>
<dbReference type="Gramene" id="rna-gnl|WGS:JABURB|Cocit.L1970.1">
    <property type="protein sequence ID" value="cds-KAF7848414.1"/>
    <property type="gene ID" value="gene-BT93_L1970"/>
</dbReference>
<dbReference type="InterPro" id="IPR001810">
    <property type="entry name" value="F-box_dom"/>
</dbReference>
<dbReference type="Pfam" id="PF08268">
    <property type="entry name" value="FBA_3"/>
    <property type="match status" value="1"/>
</dbReference>
<dbReference type="NCBIfam" id="TIGR01640">
    <property type="entry name" value="F_box_assoc_1"/>
    <property type="match status" value="1"/>
</dbReference>
<dbReference type="EMBL" id="MU090133">
    <property type="protein sequence ID" value="KAF7848414.1"/>
    <property type="molecule type" value="Genomic_DNA"/>
</dbReference>
<sequence>MDELPLALLSDILSRVSGESLLQYRIVCKRWQEVIDDSYFRNSVHRLKGRAVLYHEYKKEGIYLIRIHEEAAAPRIELGKFPELRGYAIQGTCNGLLLFQHSTNSVKNPELLINPLTRVVLELPRAPDLSPGMFVYGLGFDRSTKTYKMVQIKGIDFDKKTCTGTIGARIYDFNKQSWRTCKAPTLPRCTGPYPDFVFASGALNWFLQANSMLFRVLARMMLSFDLAKEEFSFIPIPDDFSEWGDFNMGTQMHELGGSLALVHRPDKAHIDVWVLSDYTRREWTRKYRIRPPGTNRSHYLVGPYKRDKLILHCKGNVYLYDVNSDRCTTCWTEADACYALFWYESLSLVSLKYGKDAGCNAAFHLTKANEGRIQKQKKSKRKGKDG</sequence>
<proteinExistence type="predicted"/>